<dbReference type="RefSeq" id="WP_160772824.1">
    <property type="nucleotide sequence ID" value="NZ_WTYV01000006.1"/>
</dbReference>
<evidence type="ECO:0000313" key="2">
    <source>
        <dbReference type="Proteomes" id="UP000466966"/>
    </source>
</evidence>
<organism evidence="1 2">
    <name type="scientific">Alteraurantiacibacter buctensis</name>
    <dbReference type="NCBI Taxonomy" id="1503981"/>
    <lineage>
        <taxon>Bacteria</taxon>
        <taxon>Pseudomonadati</taxon>
        <taxon>Pseudomonadota</taxon>
        <taxon>Alphaproteobacteria</taxon>
        <taxon>Sphingomonadales</taxon>
        <taxon>Erythrobacteraceae</taxon>
        <taxon>Alteraurantiacibacter</taxon>
    </lineage>
</organism>
<gene>
    <name evidence="1" type="ORF">GRI99_14770</name>
</gene>
<reference evidence="1 2" key="1">
    <citation type="submission" date="2019-12" db="EMBL/GenBank/DDBJ databases">
        <title>Genomic-based taxomic classification of the family Erythrobacteraceae.</title>
        <authorList>
            <person name="Xu L."/>
        </authorList>
    </citation>
    <scope>NUCLEOTIDE SEQUENCE [LARGE SCALE GENOMIC DNA]</scope>
    <source>
        <strain evidence="1 2">M0322</strain>
    </source>
</reference>
<dbReference type="Proteomes" id="UP000466966">
    <property type="component" value="Unassembled WGS sequence"/>
</dbReference>
<dbReference type="EMBL" id="WTYV01000006">
    <property type="protein sequence ID" value="MXO72893.1"/>
    <property type="molecule type" value="Genomic_DNA"/>
</dbReference>
<accession>A0A844Z4Y5</accession>
<comment type="caution">
    <text evidence="1">The sequence shown here is derived from an EMBL/GenBank/DDBJ whole genome shotgun (WGS) entry which is preliminary data.</text>
</comment>
<name>A0A844Z4Y5_9SPHN</name>
<keyword evidence="2" id="KW-1185">Reference proteome</keyword>
<proteinExistence type="predicted"/>
<evidence type="ECO:0000313" key="1">
    <source>
        <dbReference type="EMBL" id="MXO72893.1"/>
    </source>
</evidence>
<protein>
    <submittedName>
        <fullName evidence="1">Uncharacterized protein</fullName>
    </submittedName>
</protein>
<dbReference type="AlphaFoldDB" id="A0A844Z4Y5"/>
<sequence>MTTRQSTARRTTYSASNAVDALARALTEIKEEDGLTDADIGAVLGKSDDQAAKYRTGLATMDAVTFGRGKREWNGRFTGYFDRLCEDSRPGKVCDHSTLTALLDLGAKLAKALENGTIDAGEVRDHRSELENVRDLIDAQLSKLRPGAAA</sequence>
<dbReference type="OrthoDB" id="7561124at2"/>